<dbReference type="EMBL" id="BKCP01005128">
    <property type="protein sequence ID" value="GER36287.1"/>
    <property type="molecule type" value="Genomic_DNA"/>
</dbReference>
<comment type="caution">
    <text evidence="1">The sequence shown here is derived from an EMBL/GenBank/DDBJ whole genome shotgun (WGS) entry which is preliminary data.</text>
</comment>
<name>A0A5A7PVX9_STRAF</name>
<sequence length="135" mass="14750">MIDYALPAQPPRPHAVKKNSICREVPDPAASVRREVPVAASVVLAPPPRAVNIAFIYRKVPNPASVHLEFSIAASVFPAPPLRGVNTFDPSPCFCPSVKFQPPLQSGVKFQSPPLLNTCLSFRLRHRPSTQRPLP</sequence>
<keyword evidence="1" id="KW-0687">Ribonucleoprotein</keyword>
<proteinExistence type="predicted"/>
<organism evidence="1 2">
    <name type="scientific">Striga asiatica</name>
    <name type="common">Asiatic witchweed</name>
    <name type="synonym">Buchnera asiatica</name>
    <dbReference type="NCBI Taxonomy" id="4170"/>
    <lineage>
        <taxon>Eukaryota</taxon>
        <taxon>Viridiplantae</taxon>
        <taxon>Streptophyta</taxon>
        <taxon>Embryophyta</taxon>
        <taxon>Tracheophyta</taxon>
        <taxon>Spermatophyta</taxon>
        <taxon>Magnoliopsida</taxon>
        <taxon>eudicotyledons</taxon>
        <taxon>Gunneridae</taxon>
        <taxon>Pentapetalae</taxon>
        <taxon>asterids</taxon>
        <taxon>lamiids</taxon>
        <taxon>Lamiales</taxon>
        <taxon>Orobanchaceae</taxon>
        <taxon>Buchnereae</taxon>
        <taxon>Striga</taxon>
    </lineage>
</organism>
<dbReference type="GO" id="GO:0005840">
    <property type="term" value="C:ribosome"/>
    <property type="evidence" value="ECO:0007669"/>
    <property type="project" value="UniProtKB-KW"/>
</dbReference>
<keyword evidence="1" id="KW-0689">Ribosomal protein</keyword>
<gene>
    <name evidence="1" type="ORF">STAS_12617</name>
</gene>
<protein>
    <submittedName>
        <fullName evidence="1">50S ribosomal protein L19</fullName>
    </submittedName>
</protein>
<evidence type="ECO:0000313" key="1">
    <source>
        <dbReference type="EMBL" id="GER36287.1"/>
    </source>
</evidence>
<evidence type="ECO:0000313" key="2">
    <source>
        <dbReference type="Proteomes" id="UP000325081"/>
    </source>
</evidence>
<keyword evidence="2" id="KW-1185">Reference proteome</keyword>
<dbReference type="AlphaFoldDB" id="A0A5A7PVX9"/>
<accession>A0A5A7PVX9</accession>
<reference evidence="2" key="1">
    <citation type="journal article" date="2019" name="Curr. Biol.">
        <title>Genome Sequence of Striga asiatica Provides Insight into the Evolution of Plant Parasitism.</title>
        <authorList>
            <person name="Yoshida S."/>
            <person name="Kim S."/>
            <person name="Wafula E.K."/>
            <person name="Tanskanen J."/>
            <person name="Kim Y.M."/>
            <person name="Honaas L."/>
            <person name="Yang Z."/>
            <person name="Spallek T."/>
            <person name="Conn C.E."/>
            <person name="Ichihashi Y."/>
            <person name="Cheong K."/>
            <person name="Cui S."/>
            <person name="Der J.P."/>
            <person name="Gundlach H."/>
            <person name="Jiao Y."/>
            <person name="Hori C."/>
            <person name="Ishida J.K."/>
            <person name="Kasahara H."/>
            <person name="Kiba T."/>
            <person name="Kim M.S."/>
            <person name="Koo N."/>
            <person name="Laohavisit A."/>
            <person name="Lee Y.H."/>
            <person name="Lumba S."/>
            <person name="McCourt P."/>
            <person name="Mortimer J.C."/>
            <person name="Mutuku J.M."/>
            <person name="Nomura T."/>
            <person name="Sasaki-Sekimoto Y."/>
            <person name="Seto Y."/>
            <person name="Wang Y."/>
            <person name="Wakatake T."/>
            <person name="Sakakibara H."/>
            <person name="Demura T."/>
            <person name="Yamaguchi S."/>
            <person name="Yoneyama K."/>
            <person name="Manabe R.I."/>
            <person name="Nelson D.C."/>
            <person name="Schulman A.H."/>
            <person name="Timko M.P."/>
            <person name="dePamphilis C.W."/>
            <person name="Choi D."/>
            <person name="Shirasu K."/>
        </authorList>
    </citation>
    <scope>NUCLEOTIDE SEQUENCE [LARGE SCALE GENOMIC DNA]</scope>
    <source>
        <strain evidence="2">cv. UVA1</strain>
    </source>
</reference>
<dbReference type="Proteomes" id="UP000325081">
    <property type="component" value="Unassembled WGS sequence"/>
</dbReference>